<dbReference type="InterPro" id="IPR002656">
    <property type="entry name" value="Acyl_transf_3_dom"/>
</dbReference>
<evidence type="ECO:0000313" key="3">
    <source>
        <dbReference type="EMBL" id="THJ35670.1"/>
    </source>
</evidence>
<sequence>MSNTSQKKIELIECIRGIAALAVVLCHTRYYVKDLPSGYIAEALFYPGAMGVDIFFIISGFIITHTTINSPGGTNSALSFITKRIIRVWPSYTLATLAFLIILYNGFSFFSTSENIKSFIKSIFFLPVDVSNSPFYFGMPFGIAWTLIFEFYFYSIFAISLLFGRFRYLALASWITVSLILIPLYRNNFSFDAFNQAASIKYPYISVMTSPMVWEFIAGIIIALIYHSTIRIKSTVVLYNIVFLSFGLALWAFSSGLSWNHGPANWGWPLIILFLSLIFLIKEVDIKTPAALVWMGKISFSLYLTHMIVLTITQRLMTSLGSSFYNSWSHIVIATTLSITFAALWYYHIETPSSKLMQKFLWKISDRLSHTPK</sequence>
<evidence type="ECO:0000313" key="4">
    <source>
        <dbReference type="Proteomes" id="UP000306236"/>
    </source>
</evidence>
<dbReference type="GO" id="GO:0000271">
    <property type="term" value="P:polysaccharide biosynthetic process"/>
    <property type="evidence" value="ECO:0007669"/>
    <property type="project" value="TreeGrafter"/>
</dbReference>
<feature type="transmembrane region" description="Helical" evidence="1">
    <location>
        <begin position="85"/>
        <end position="107"/>
    </location>
</feature>
<keyword evidence="1" id="KW-1133">Transmembrane helix</keyword>
<organism evidence="3 4">
    <name type="scientific">Lampropedia aestuarii</name>
    <dbReference type="NCBI Taxonomy" id="2562762"/>
    <lineage>
        <taxon>Bacteria</taxon>
        <taxon>Pseudomonadati</taxon>
        <taxon>Pseudomonadota</taxon>
        <taxon>Betaproteobacteria</taxon>
        <taxon>Burkholderiales</taxon>
        <taxon>Comamonadaceae</taxon>
        <taxon>Lampropedia</taxon>
    </lineage>
</organism>
<dbReference type="PANTHER" id="PTHR23028:SF131">
    <property type="entry name" value="BLR2367 PROTEIN"/>
    <property type="match status" value="1"/>
</dbReference>
<dbReference type="AlphaFoldDB" id="A0A4S5BST0"/>
<evidence type="ECO:0000256" key="1">
    <source>
        <dbReference type="SAM" id="Phobius"/>
    </source>
</evidence>
<dbReference type="InterPro" id="IPR050879">
    <property type="entry name" value="Acyltransferase_3"/>
</dbReference>
<gene>
    <name evidence="3" type="ORF">E8K88_03550</name>
</gene>
<dbReference type="GO" id="GO:0016747">
    <property type="term" value="F:acyltransferase activity, transferring groups other than amino-acyl groups"/>
    <property type="evidence" value="ECO:0007669"/>
    <property type="project" value="InterPro"/>
</dbReference>
<feature type="transmembrane region" description="Helical" evidence="1">
    <location>
        <begin position="135"/>
        <end position="154"/>
    </location>
</feature>
<feature type="transmembrane region" description="Helical" evidence="1">
    <location>
        <begin position="266"/>
        <end position="284"/>
    </location>
</feature>
<feature type="transmembrane region" description="Helical" evidence="1">
    <location>
        <begin position="166"/>
        <end position="185"/>
    </location>
</feature>
<keyword evidence="1" id="KW-0812">Transmembrane</keyword>
<reference evidence="3 4" key="1">
    <citation type="submission" date="2019-04" db="EMBL/GenBank/DDBJ databases">
        <title>Lampropedia sp YIM MLB12 draf genome.</title>
        <authorList>
            <person name="Wang Y.-X."/>
        </authorList>
    </citation>
    <scope>NUCLEOTIDE SEQUENCE [LARGE SCALE GENOMIC DNA]</scope>
    <source>
        <strain evidence="3 4">YIM MLB12</strain>
    </source>
</reference>
<feature type="transmembrane region" description="Helical" evidence="1">
    <location>
        <begin position="205"/>
        <end position="225"/>
    </location>
</feature>
<accession>A0A4S5BST0</accession>
<protein>
    <submittedName>
        <fullName evidence="3">Acyltransferase</fullName>
    </submittedName>
</protein>
<comment type="caution">
    <text evidence="3">The sequence shown here is derived from an EMBL/GenBank/DDBJ whole genome shotgun (WGS) entry which is preliminary data.</text>
</comment>
<dbReference type="Pfam" id="PF01757">
    <property type="entry name" value="Acyl_transf_3"/>
    <property type="match status" value="1"/>
</dbReference>
<dbReference type="OrthoDB" id="9814807at2"/>
<dbReference type="EMBL" id="SSWX01000003">
    <property type="protein sequence ID" value="THJ35670.1"/>
    <property type="molecule type" value="Genomic_DNA"/>
</dbReference>
<dbReference type="PANTHER" id="PTHR23028">
    <property type="entry name" value="ACETYLTRANSFERASE"/>
    <property type="match status" value="1"/>
</dbReference>
<dbReference type="RefSeq" id="WP_136405269.1">
    <property type="nucleotide sequence ID" value="NZ_SSWX01000003.1"/>
</dbReference>
<proteinExistence type="predicted"/>
<evidence type="ECO:0000259" key="2">
    <source>
        <dbReference type="Pfam" id="PF01757"/>
    </source>
</evidence>
<keyword evidence="3" id="KW-0808">Transferase</keyword>
<dbReference type="Proteomes" id="UP000306236">
    <property type="component" value="Unassembled WGS sequence"/>
</dbReference>
<keyword evidence="1" id="KW-0472">Membrane</keyword>
<keyword evidence="4" id="KW-1185">Reference proteome</keyword>
<keyword evidence="3" id="KW-0012">Acyltransferase</keyword>
<feature type="domain" description="Acyltransferase 3" evidence="2">
    <location>
        <begin position="12"/>
        <end position="344"/>
    </location>
</feature>
<dbReference type="GO" id="GO:0016020">
    <property type="term" value="C:membrane"/>
    <property type="evidence" value="ECO:0007669"/>
    <property type="project" value="TreeGrafter"/>
</dbReference>
<feature type="transmembrane region" description="Helical" evidence="1">
    <location>
        <begin position="291"/>
        <end position="313"/>
    </location>
</feature>
<feature type="transmembrane region" description="Helical" evidence="1">
    <location>
        <begin position="44"/>
        <end position="64"/>
    </location>
</feature>
<feature type="transmembrane region" description="Helical" evidence="1">
    <location>
        <begin position="12"/>
        <end position="32"/>
    </location>
</feature>
<feature type="transmembrane region" description="Helical" evidence="1">
    <location>
        <begin position="237"/>
        <end position="254"/>
    </location>
</feature>
<feature type="transmembrane region" description="Helical" evidence="1">
    <location>
        <begin position="325"/>
        <end position="347"/>
    </location>
</feature>
<name>A0A4S5BST0_9BURK</name>